<keyword evidence="2" id="KW-1185">Reference proteome</keyword>
<reference evidence="1" key="1">
    <citation type="submission" date="2020-07" db="EMBL/GenBank/DDBJ databases">
        <title>Clarias magur genome sequencing, assembly and annotation.</title>
        <authorList>
            <person name="Kushwaha B."/>
            <person name="Kumar R."/>
            <person name="Das P."/>
            <person name="Joshi C.G."/>
            <person name="Kumar D."/>
            <person name="Nagpure N.S."/>
            <person name="Pandey M."/>
            <person name="Agarwal S."/>
            <person name="Srivastava S."/>
            <person name="Singh M."/>
            <person name="Sahoo L."/>
            <person name="Jayasankar P."/>
            <person name="Meher P.K."/>
            <person name="Koringa P.G."/>
            <person name="Iquebal M.A."/>
            <person name="Das S.P."/>
            <person name="Bit A."/>
            <person name="Patnaik S."/>
            <person name="Patel N."/>
            <person name="Shah T.M."/>
            <person name="Hinsu A."/>
            <person name="Jena J.K."/>
        </authorList>
    </citation>
    <scope>NUCLEOTIDE SEQUENCE</scope>
    <source>
        <strain evidence="1">CIFAMagur01</strain>
        <tissue evidence="1">Testis</tissue>
    </source>
</reference>
<sequence length="136" mass="16359">LNMGSVSSTVTVDNKTPYKWTVCILGYYDNKNKKFIVRPFQSLTETTQFYWKYPLVKLKYGECSESDCRDNSHLWYSFYYKDSPCFTIRESGDRRHIHLDCSVRTYEGKQTTCPNYGKMEDDSQSWRWSFFSRHFR</sequence>
<protein>
    <submittedName>
        <fullName evidence="1">Uncharacterized protein</fullName>
    </submittedName>
</protein>
<proteinExistence type="predicted"/>
<dbReference type="EMBL" id="QNUK01000758">
    <property type="protein sequence ID" value="KAF5889869.1"/>
    <property type="molecule type" value="Genomic_DNA"/>
</dbReference>
<organism evidence="1 2">
    <name type="scientific">Clarias magur</name>
    <name type="common">Asian catfish</name>
    <name type="synonym">Macropteronotus magur</name>
    <dbReference type="NCBI Taxonomy" id="1594786"/>
    <lineage>
        <taxon>Eukaryota</taxon>
        <taxon>Metazoa</taxon>
        <taxon>Chordata</taxon>
        <taxon>Craniata</taxon>
        <taxon>Vertebrata</taxon>
        <taxon>Euteleostomi</taxon>
        <taxon>Actinopterygii</taxon>
        <taxon>Neopterygii</taxon>
        <taxon>Teleostei</taxon>
        <taxon>Ostariophysi</taxon>
        <taxon>Siluriformes</taxon>
        <taxon>Clariidae</taxon>
        <taxon>Clarias</taxon>
    </lineage>
</organism>
<feature type="non-terminal residue" evidence="1">
    <location>
        <position position="1"/>
    </location>
</feature>
<dbReference type="AlphaFoldDB" id="A0A8J4U303"/>
<accession>A0A8J4U303</accession>
<comment type="caution">
    <text evidence="1">The sequence shown here is derived from an EMBL/GenBank/DDBJ whole genome shotgun (WGS) entry which is preliminary data.</text>
</comment>
<evidence type="ECO:0000313" key="1">
    <source>
        <dbReference type="EMBL" id="KAF5889869.1"/>
    </source>
</evidence>
<dbReference type="Proteomes" id="UP000727407">
    <property type="component" value="Unassembled WGS sequence"/>
</dbReference>
<gene>
    <name evidence="1" type="ORF">DAT39_020427</name>
</gene>
<name>A0A8J4U303_CLAMG</name>
<evidence type="ECO:0000313" key="2">
    <source>
        <dbReference type="Proteomes" id="UP000727407"/>
    </source>
</evidence>